<dbReference type="GO" id="GO:0046854">
    <property type="term" value="P:phosphatidylinositol phosphate biosynthetic process"/>
    <property type="evidence" value="ECO:0007669"/>
    <property type="project" value="InterPro"/>
</dbReference>
<accession>A0A2A2TBU9</accession>
<evidence type="ECO:0000256" key="3">
    <source>
        <dbReference type="ARBA" id="ARBA00022723"/>
    </source>
</evidence>
<dbReference type="EMBL" id="NTFS01000449">
    <property type="protein sequence ID" value="PAX51192.1"/>
    <property type="molecule type" value="Genomic_DNA"/>
</dbReference>
<dbReference type="CDD" id="cd01638">
    <property type="entry name" value="CysQ"/>
    <property type="match status" value="1"/>
</dbReference>
<keyword evidence="4 5" id="KW-0460">Magnesium</keyword>
<evidence type="ECO:0000256" key="4">
    <source>
        <dbReference type="ARBA" id="ARBA00022842"/>
    </source>
</evidence>
<comment type="caution">
    <text evidence="6">The sequence shown here is derived from an EMBL/GenBank/DDBJ whole genome shotgun (WGS) entry which is preliminary data.</text>
</comment>
<dbReference type="AlphaFoldDB" id="A0A2A2TBU9"/>
<name>A0A2A2TBU9_9CYAN</name>
<dbReference type="Gene3D" id="3.30.540.10">
    <property type="entry name" value="Fructose-1,6-Bisphosphatase, subunit A, domain 1"/>
    <property type="match status" value="1"/>
</dbReference>
<dbReference type="PANTHER" id="PTHR20854">
    <property type="entry name" value="INOSITOL MONOPHOSPHATASE"/>
    <property type="match status" value="1"/>
</dbReference>
<reference evidence="6 7" key="1">
    <citation type="submission" date="2017-08" db="EMBL/GenBank/DDBJ databases">
        <title>Draft genome sequence of filamentous cyanobacterium Calothrix elsteri CCALA 953.</title>
        <authorList>
            <person name="Gagunashvili A.N."/>
            <person name="Elster J."/>
            <person name="Andresson O.S."/>
        </authorList>
    </citation>
    <scope>NUCLEOTIDE SEQUENCE [LARGE SCALE GENOMIC DNA]</scope>
    <source>
        <strain evidence="6 7">CCALA 953</strain>
    </source>
</reference>
<dbReference type="PANTHER" id="PTHR20854:SF4">
    <property type="entry name" value="INOSITOL-1-MONOPHOSPHATASE-RELATED"/>
    <property type="match status" value="1"/>
</dbReference>
<comment type="catalytic activity">
    <reaction evidence="1">
        <text>a myo-inositol phosphate + H2O = myo-inositol + phosphate</text>
        <dbReference type="Rhea" id="RHEA:24056"/>
        <dbReference type="ChEBI" id="CHEBI:15377"/>
        <dbReference type="ChEBI" id="CHEBI:17268"/>
        <dbReference type="ChEBI" id="CHEBI:43474"/>
        <dbReference type="ChEBI" id="CHEBI:84139"/>
        <dbReference type="EC" id="3.1.3.25"/>
    </reaction>
</comment>
<dbReference type="InterPro" id="IPR020550">
    <property type="entry name" value="Inositol_monophosphatase_CS"/>
</dbReference>
<dbReference type="Pfam" id="PF00459">
    <property type="entry name" value="Inositol_P"/>
    <property type="match status" value="1"/>
</dbReference>
<dbReference type="GO" id="GO:0008934">
    <property type="term" value="F:inositol monophosphate 1-phosphatase activity"/>
    <property type="evidence" value="ECO:0007669"/>
    <property type="project" value="TreeGrafter"/>
</dbReference>
<sequence length="284" mass="31619">MKTPKEILEIARPITWEAAKLLRSFYTGTGKQNLDIQYKDGKIDDPVTAADIAVSNYLIEQLQAELGTEYFGYISEETYQGEQLKNEFVWIIDPLDGTRDFIDKTGEYAIHIGLVKKGRPVLALVAVPELEKIYYATKGDGTFVETRDGKTQKLQVSTEKKIEDLSVLVSRSHRSPALDYILSKLPCKTHKNLGSIGCKIASIVEHQADVYISLSGKSAPKDWDIAAPELILSEAGGLYTNYENSLLQYNTGDANQWGGLLASNGKYHDILCKEAEKYLAEFNA</sequence>
<evidence type="ECO:0000256" key="2">
    <source>
        <dbReference type="ARBA" id="ARBA00013106"/>
    </source>
</evidence>
<dbReference type="GO" id="GO:0046872">
    <property type="term" value="F:metal ion binding"/>
    <property type="evidence" value="ECO:0007669"/>
    <property type="project" value="UniProtKB-KW"/>
</dbReference>
<dbReference type="PROSITE" id="PS00630">
    <property type="entry name" value="IMP_2"/>
    <property type="match status" value="1"/>
</dbReference>
<keyword evidence="7" id="KW-1185">Reference proteome</keyword>
<gene>
    <name evidence="6" type="ORF">CK510_26150</name>
</gene>
<dbReference type="RefSeq" id="WP_095724452.1">
    <property type="nucleotide sequence ID" value="NZ_NTFS01000449.1"/>
</dbReference>
<dbReference type="GO" id="GO:0007165">
    <property type="term" value="P:signal transduction"/>
    <property type="evidence" value="ECO:0007669"/>
    <property type="project" value="TreeGrafter"/>
</dbReference>
<feature type="binding site" evidence="5">
    <location>
        <position position="76"/>
    </location>
    <ligand>
        <name>Mg(2+)</name>
        <dbReference type="ChEBI" id="CHEBI:18420"/>
        <label>1</label>
        <note>catalytic</note>
    </ligand>
</feature>
<dbReference type="Gene3D" id="3.40.190.80">
    <property type="match status" value="1"/>
</dbReference>
<evidence type="ECO:0000313" key="7">
    <source>
        <dbReference type="Proteomes" id="UP000218238"/>
    </source>
</evidence>
<evidence type="ECO:0000256" key="5">
    <source>
        <dbReference type="PIRSR" id="PIRSR600760-2"/>
    </source>
</evidence>
<feature type="binding site" evidence="5">
    <location>
        <position position="93"/>
    </location>
    <ligand>
        <name>Mg(2+)</name>
        <dbReference type="ChEBI" id="CHEBI:18420"/>
        <label>2</label>
    </ligand>
</feature>
<proteinExistence type="predicted"/>
<feature type="binding site" evidence="5">
    <location>
        <position position="95"/>
    </location>
    <ligand>
        <name>Mg(2+)</name>
        <dbReference type="ChEBI" id="CHEBI:18420"/>
        <label>1</label>
        <note>catalytic</note>
    </ligand>
</feature>
<dbReference type="PRINTS" id="PR00377">
    <property type="entry name" value="IMPHPHTASES"/>
</dbReference>
<dbReference type="InterPro" id="IPR000760">
    <property type="entry name" value="Inositol_monophosphatase-like"/>
</dbReference>
<keyword evidence="3 5" id="KW-0479">Metal-binding</keyword>
<evidence type="ECO:0000256" key="1">
    <source>
        <dbReference type="ARBA" id="ARBA00001033"/>
    </source>
</evidence>
<feature type="binding site" evidence="5">
    <location>
        <position position="224"/>
    </location>
    <ligand>
        <name>Mg(2+)</name>
        <dbReference type="ChEBI" id="CHEBI:18420"/>
        <label>1</label>
        <note>catalytic</note>
    </ligand>
</feature>
<evidence type="ECO:0000313" key="6">
    <source>
        <dbReference type="EMBL" id="PAX51192.1"/>
    </source>
</evidence>
<dbReference type="EC" id="3.1.3.25" evidence="2"/>
<feature type="binding site" evidence="5">
    <location>
        <position position="96"/>
    </location>
    <ligand>
        <name>Mg(2+)</name>
        <dbReference type="ChEBI" id="CHEBI:18420"/>
        <label>1</label>
        <note>catalytic</note>
    </ligand>
</feature>
<comment type="cofactor">
    <cofactor evidence="5">
        <name>Mg(2+)</name>
        <dbReference type="ChEBI" id="CHEBI:18420"/>
    </cofactor>
</comment>
<protein>
    <recommendedName>
        <fullName evidence="2">inositol-phosphate phosphatase</fullName>
        <ecNumber evidence="2">3.1.3.25</ecNumber>
    </recommendedName>
</protein>
<organism evidence="6 7">
    <name type="scientific">Brunnivagina elsteri CCALA 953</name>
    <dbReference type="NCBI Taxonomy" id="987040"/>
    <lineage>
        <taxon>Bacteria</taxon>
        <taxon>Bacillati</taxon>
        <taxon>Cyanobacteriota</taxon>
        <taxon>Cyanophyceae</taxon>
        <taxon>Nostocales</taxon>
        <taxon>Calotrichaceae</taxon>
        <taxon>Brunnivagina</taxon>
    </lineage>
</organism>
<dbReference type="Proteomes" id="UP000218238">
    <property type="component" value="Unassembled WGS sequence"/>
</dbReference>
<dbReference type="SUPFAM" id="SSF56655">
    <property type="entry name" value="Carbohydrate phosphatase"/>
    <property type="match status" value="1"/>
</dbReference>
<dbReference type="GO" id="GO:0006020">
    <property type="term" value="P:inositol metabolic process"/>
    <property type="evidence" value="ECO:0007669"/>
    <property type="project" value="TreeGrafter"/>
</dbReference>
<dbReference type="OrthoDB" id="9772456at2"/>